<accession>A0A1L9NHR5</accession>
<proteinExistence type="predicted"/>
<keyword evidence="2" id="KW-0812">Transmembrane</keyword>
<evidence type="ECO:0000313" key="3">
    <source>
        <dbReference type="EMBL" id="OJI88773.1"/>
    </source>
</evidence>
<dbReference type="GO" id="GO:0015087">
    <property type="term" value="F:cobalt ion transmembrane transporter activity"/>
    <property type="evidence" value="ECO:0007669"/>
    <property type="project" value="TreeGrafter"/>
</dbReference>
<feature type="transmembrane region" description="Helical" evidence="2">
    <location>
        <begin position="383"/>
        <end position="403"/>
    </location>
</feature>
<dbReference type="PANTHER" id="PTHR46494">
    <property type="entry name" value="CORA FAMILY METAL ION TRANSPORTER (EUROFUNG)"/>
    <property type="match status" value="1"/>
</dbReference>
<organism evidence="3 4">
    <name type="scientific">Aspergillus tubingensis (strain CBS 134.48)</name>
    <dbReference type="NCBI Taxonomy" id="767770"/>
    <lineage>
        <taxon>Eukaryota</taxon>
        <taxon>Fungi</taxon>
        <taxon>Dikarya</taxon>
        <taxon>Ascomycota</taxon>
        <taxon>Pezizomycotina</taxon>
        <taxon>Eurotiomycetes</taxon>
        <taxon>Eurotiomycetidae</taxon>
        <taxon>Eurotiales</taxon>
        <taxon>Aspergillaceae</taxon>
        <taxon>Aspergillus</taxon>
        <taxon>Aspergillus subgen. Circumdati</taxon>
    </lineage>
</organism>
<reference evidence="4" key="1">
    <citation type="journal article" date="2017" name="Genome Biol.">
        <title>Comparative genomics reveals high biological diversity and specific adaptations in the industrially and medically important fungal genus Aspergillus.</title>
        <authorList>
            <person name="de Vries R.P."/>
            <person name="Riley R."/>
            <person name="Wiebenga A."/>
            <person name="Aguilar-Osorio G."/>
            <person name="Amillis S."/>
            <person name="Uchima C.A."/>
            <person name="Anderluh G."/>
            <person name="Asadollahi M."/>
            <person name="Askin M."/>
            <person name="Barry K."/>
            <person name="Battaglia E."/>
            <person name="Bayram O."/>
            <person name="Benocci T."/>
            <person name="Braus-Stromeyer S.A."/>
            <person name="Caldana C."/>
            <person name="Canovas D."/>
            <person name="Cerqueira G.C."/>
            <person name="Chen F."/>
            <person name="Chen W."/>
            <person name="Choi C."/>
            <person name="Clum A."/>
            <person name="Dos Santos R.A."/>
            <person name="Damasio A.R."/>
            <person name="Diallinas G."/>
            <person name="Emri T."/>
            <person name="Fekete E."/>
            <person name="Flipphi M."/>
            <person name="Freyberg S."/>
            <person name="Gallo A."/>
            <person name="Gournas C."/>
            <person name="Habgood R."/>
            <person name="Hainaut M."/>
            <person name="Harispe M.L."/>
            <person name="Henrissat B."/>
            <person name="Hilden K.S."/>
            <person name="Hope R."/>
            <person name="Hossain A."/>
            <person name="Karabika E."/>
            <person name="Karaffa L."/>
            <person name="Karanyi Z."/>
            <person name="Krasevec N."/>
            <person name="Kuo A."/>
            <person name="Kusch H."/>
            <person name="LaButti K."/>
            <person name="Lagendijk E.L."/>
            <person name="Lapidus A."/>
            <person name="Levasseur A."/>
            <person name="Lindquist E."/>
            <person name="Lipzen A."/>
            <person name="Logrieco A.F."/>
            <person name="MacCabe A."/>
            <person name="Maekelae M.R."/>
            <person name="Malavazi I."/>
            <person name="Melin P."/>
            <person name="Meyer V."/>
            <person name="Mielnichuk N."/>
            <person name="Miskei M."/>
            <person name="Molnar A.P."/>
            <person name="Mule G."/>
            <person name="Ngan C.Y."/>
            <person name="Orejas M."/>
            <person name="Orosz E."/>
            <person name="Ouedraogo J.P."/>
            <person name="Overkamp K.M."/>
            <person name="Park H.-S."/>
            <person name="Perrone G."/>
            <person name="Piumi F."/>
            <person name="Punt P.J."/>
            <person name="Ram A.F."/>
            <person name="Ramon A."/>
            <person name="Rauscher S."/>
            <person name="Record E."/>
            <person name="Riano-Pachon D.M."/>
            <person name="Robert V."/>
            <person name="Roehrig J."/>
            <person name="Ruller R."/>
            <person name="Salamov A."/>
            <person name="Salih N.S."/>
            <person name="Samson R.A."/>
            <person name="Sandor E."/>
            <person name="Sanguinetti M."/>
            <person name="Schuetze T."/>
            <person name="Sepcic K."/>
            <person name="Shelest E."/>
            <person name="Sherlock G."/>
            <person name="Sophianopoulou V."/>
            <person name="Squina F.M."/>
            <person name="Sun H."/>
            <person name="Susca A."/>
            <person name="Todd R.B."/>
            <person name="Tsang A."/>
            <person name="Unkles S.E."/>
            <person name="van de Wiele N."/>
            <person name="van Rossen-Uffink D."/>
            <person name="Oliveira J.V."/>
            <person name="Vesth T.C."/>
            <person name="Visser J."/>
            <person name="Yu J.-H."/>
            <person name="Zhou M."/>
            <person name="Andersen M.R."/>
            <person name="Archer D.B."/>
            <person name="Baker S.E."/>
            <person name="Benoit I."/>
            <person name="Brakhage A.A."/>
            <person name="Braus G.H."/>
            <person name="Fischer R."/>
            <person name="Frisvad J.C."/>
            <person name="Goldman G.H."/>
            <person name="Houbraken J."/>
            <person name="Oakley B."/>
            <person name="Pocsi I."/>
            <person name="Scazzocchio C."/>
            <person name="Seiboth B."/>
            <person name="vanKuyk P.A."/>
            <person name="Wortman J."/>
            <person name="Dyer P.S."/>
            <person name="Grigoriev I.V."/>
        </authorList>
    </citation>
    <scope>NUCLEOTIDE SEQUENCE [LARGE SCALE GENOMIC DNA]</scope>
    <source>
        <strain evidence="4">CBS 134.48</strain>
    </source>
</reference>
<dbReference type="STRING" id="767770.A0A1L9NHR5"/>
<sequence length="474" mass="53974">MSFIFQDQSLLDPFKREAFGKPTPLTTHTFTVDVLDSVQAPDGRYHLSPRKVTMPELGQLPVPVLRIIFSPLDLPSSATAEGLLWLFDHYDAPSAFLAGRLRSVTHSFGALNSINGYNCSWFHYLCKNITVTHDAHGNARISDPRPGAPQMQHGDSTWIRSGYFMRWAVSSNRGPEVTLLCFEASKSLKERLKDISSSSIPTTVVRDPYSLFAIIFEELSLQMDNTVWDVMDVFRQIELDRESFTGLHNVSKHILFLQESAEATMLTLKKLSWHHQQILENIPDGDRHATEMAQGMLTHVETQFQSIGLRLKGLEKRMNNIIALSFHLVTQDGNRIMQADSSSMATIAFVTLVFLPVSTVSTIFGNQFFNFDPVTIRISQSFWIFWVVSIPLTLLVLLVWRVVTKGLRLDSSRPDRLDSFCPEHFLVRAPTDNAYGLPRYADRRHYYFRHHGSKIYDFVLHASSLTHAITNEKR</sequence>
<evidence type="ECO:0000313" key="4">
    <source>
        <dbReference type="Proteomes" id="UP000184304"/>
    </source>
</evidence>
<dbReference type="VEuPathDB" id="FungiDB:ASPTUDRAFT_70461"/>
<dbReference type="GO" id="GO:0015095">
    <property type="term" value="F:magnesium ion transmembrane transporter activity"/>
    <property type="evidence" value="ECO:0007669"/>
    <property type="project" value="TreeGrafter"/>
</dbReference>
<dbReference type="EMBL" id="KV878178">
    <property type="protein sequence ID" value="OJI88773.1"/>
    <property type="molecule type" value="Genomic_DNA"/>
</dbReference>
<feature type="transmembrane region" description="Helical" evidence="2">
    <location>
        <begin position="344"/>
        <end position="363"/>
    </location>
</feature>
<name>A0A1L9NHR5_ASPTC</name>
<evidence type="ECO:0000256" key="2">
    <source>
        <dbReference type="SAM" id="Phobius"/>
    </source>
</evidence>
<keyword evidence="2" id="KW-1133">Transmembrane helix</keyword>
<comment type="subcellular location">
    <subcellularLocation>
        <location evidence="1">Cell membrane</location>
        <topology evidence="1">Multi-pass membrane protein</topology>
    </subcellularLocation>
</comment>
<dbReference type="Gene3D" id="1.20.58.340">
    <property type="entry name" value="Magnesium transport protein CorA, transmembrane region"/>
    <property type="match status" value="1"/>
</dbReference>
<dbReference type="GO" id="GO:0050897">
    <property type="term" value="F:cobalt ion binding"/>
    <property type="evidence" value="ECO:0007669"/>
    <property type="project" value="TreeGrafter"/>
</dbReference>
<evidence type="ECO:0000256" key="1">
    <source>
        <dbReference type="ARBA" id="ARBA00004651"/>
    </source>
</evidence>
<dbReference type="GO" id="GO:0005886">
    <property type="term" value="C:plasma membrane"/>
    <property type="evidence" value="ECO:0007669"/>
    <property type="project" value="UniProtKB-SubCell"/>
</dbReference>
<dbReference type="GO" id="GO:0000287">
    <property type="term" value="F:magnesium ion binding"/>
    <property type="evidence" value="ECO:0007669"/>
    <property type="project" value="TreeGrafter"/>
</dbReference>
<dbReference type="Proteomes" id="UP000184304">
    <property type="component" value="Unassembled WGS sequence"/>
</dbReference>
<dbReference type="OMA" id="SAMHNCA"/>
<protein>
    <submittedName>
        <fullName evidence="3">Uncharacterized protein</fullName>
    </submittedName>
</protein>
<gene>
    <name evidence="3" type="ORF">ASPTUDRAFT_70461</name>
</gene>
<dbReference type="AlphaFoldDB" id="A0A1L9NHR5"/>
<dbReference type="OrthoDB" id="1046782at2759"/>
<keyword evidence="2" id="KW-0472">Membrane</keyword>
<dbReference type="PANTHER" id="PTHR46494:SF1">
    <property type="entry name" value="CORA FAMILY METAL ION TRANSPORTER (EUROFUNG)"/>
    <property type="match status" value="1"/>
</dbReference>
<keyword evidence="4" id="KW-1185">Reference proteome</keyword>